<dbReference type="RefSeq" id="WP_265765152.1">
    <property type="nucleotide sequence ID" value="NZ_JAGGJA010000003.1"/>
</dbReference>
<sequence length="172" mass="19069">MKYLSGLLITLLTIVVIACGGSQEGEQEASSQTMEEAPSTEQTITAQAPEAKLNINTASEEDFRTIPAVGDKMVHEFEEYRPYVSIQQFRKEIGKYVDEEQVAAYENFIYVPVSPNESDAASLQQLPGVHENEAQQLVDGRPYDSNEAFVDALTSLVNEEELAIAKTYLKSE</sequence>
<proteinExistence type="predicted"/>
<reference evidence="1 2" key="1">
    <citation type="submission" date="2021-03" db="EMBL/GenBank/DDBJ databases">
        <title>Aliifodinibius sp. nov., a new bacterium isolated from saline soil.</title>
        <authorList>
            <person name="Galisteo C."/>
            <person name="De La Haba R."/>
            <person name="Sanchez-Porro C."/>
            <person name="Ventosa A."/>
        </authorList>
    </citation>
    <scope>NUCLEOTIDE SEQUENCE [LARGE SCALE GENOMIC DNA]</scope>
    <source>
        <strain evidence="1 2">1BSP15-2V2</strain>
    </source>
</reference>
<dbReference type="Proteomes" id="UP001207918">
    <property type="component" value="Unassembled WGS sequence"/>
</dbReference>
<keyword evidence="2" id="KW-1185">Reference proteome</keyword>
<gene>
    <name evidence="1" type="ORF">J6I44_06250</name>
</gene>
<protein>
    <submittedName>
        <fullName evidence="1">Helix-hairpin-helix domain-containing protein</fullName>
    </submittedName>
</protein>
<comment type="caution">
    <text evidence="1">The sequence shown here is derived from an EMBL/GenBank/DDBJ whole genome shotgun (WGS) entry which is preliminary data.</text>
</comment>
<dbReference type="Gene3D" id="1.10.150.320">
    <property type="entry name" value="Photosystem II 12 kDa extrinsic protein"/>
    <property type="match status" value="1"/>
</dbReference>
<dbReference type="SUPFAM" id="SSF81585">
    <property type="entry name" value="PsbU/PolX domain-like"/>
    <property type="match status" value="2"/>
</dbReference>
<evidence type="ECO:0000313" key="1">
    <source>
        <dbReference type="EMBL" id="MCW9706446.1"/>
    </source>
</evidence>
<organism evidence="1 2">
    <name type="scientific">Fodinibius salsisoli</name>
    <dbReference type="NCBI Taxonomy" id="2820877"/>
    <lineage>
        <taxon>Bacteria</taxon>
        <taxon>Pseudomonadati</taxon>
        <taxon>Balneolota</taxon>
        <taxon>Balneolia</taxon>
        <taxon>Balneolales</taxon>
        <taxon>Balneolaceae</taxon>
        <taxon>Fodinibius</taxon>
    </lineage>
</organism>
<dbReference type="PROSITE" id="PS51257">
    <property type="entry name" value="PROKAR_LIPOPROTEIN"/>
    <property type="match status" value="1"/>
</dbReference>
<evidence type="ECO:0000313" key="2">
    <source>
        <dbReference type="Proteomes" id="UP001207918"/>
    </source>
</evidence>
<accession>A0ABT3PKH2</accession>
<dbReference type="EMBL" id="JAGGJA010000003">
    <property type="protein sequence ID" value="MCW9706446.1"/>
    <property type="molecule type" value="Genomic_DNA"/>
</dbReference>
<name>A0ABT3PKH2_9BACT</name>